<evidence type="ECO:0000313" key="9">
    <source>
        <dbReference type="EMBL" id="QHU16809.1"/>
    </source>
</evidence>
<evidence type="ECO:0000256" key="3">
    <source>
        <dbReference type="ARBA" id="ARBA00022679"/>
    </source>
</evidence>
<dbReference type="InterPro" id="IPR002052">
    <property type="entry name" value="DNA_methylase_N6_adenine_CS"/>
</dbReference>
<dbReference type="Gene3D" id="3.40.50.150">
    <property type="entry name" value="Vaccinia Virus protein VP39"/>
    <property type="match status" value="1"/>
</dbReference>
<evidence type="ECO:0000256" key="7">
    <source>
        <dbReference type="ARBA" id="ARBA00047942"/>
    </source>
</evidence>
<dbReference type="GO" id="GO:0009007">
    <property type="term" value="F:site-specific DNA-methyltransferase (adenine-specific) activity"/>
    <property type="evidence" value="ECO:0007669"/>
    <property type="project" value="UniProtKB-EC"/>
</dbReference>
<evidence type="ECO:0000256" key="5">
    <source>
        <dbReference type="ARBA" id="ARBA00022747"/>
    </source>
</evidence>
<dbReference type="GO" id="GO:0003677">
    <property type="term" value="F:DNA binding"/>
    <property type="evidence" value="ECO:0007669"/>
    <property type="project" value="UniProtKB-KW"/>
</dbReference>
<dbReference type="EC" id="2.1.1.72" evidence="1"/>
<accession>A0A6C0KGP9</accession>
<dbReference type="GO" id="GO:0032259">
    <property type="term" value="P:methylation"/>
    <property type="evidence" value="ECO:0007669"/>
    <property type="project" value="UniProtKB-KW"/>
</dbReference>
<proteinExistence type="predicted"/>
<dbReference type="InterPro" id="IPR011639">
    <property type="entry name" value="MethylTrfase_TaqI-like_dom"/>
</dbReference>
<dbReference type="PANTHER" id="PTHR33841:SF6">
    <property type="entry name" value="TYPE II METHYLTRANSFERASE M.HINDII"/>
    <property type="match status" value="1"/>
</dbReference>
<dbReference type="PROSITE" id="PS00092">
    <property type="entry name" value="N6_MTASE"/>
    <property type="match status" value="1"/>
</dbReference>
<dbReference type="Pfam" id="PF07669">
    <property type="entry name" value="Eco57I"/>
    <property type="match status" value="1"/>
</dbReference>
<sequence>MSTNEFSQLTIDITKQLSKTVKKEQGIFITPKTIIRKLHDSIIKFVNLNESPCVYVLEPSCATCEIVSYLDGLYSNLFIDAIEMNTTIYDKIRNHFSFKNTVKLIHGDFIKYDPNGKLYDLIIGNPPYLVIDKSVVPEAYSEYIVGRPNLFGLFLLHSMSMLKQNGILAFIIPKSFLNAAYYANIRHYLKSSGTILEIIDFEKDGGFIDTQQSTFGFIFKKTGNIDIPSECKYSIQFADNFMFADNANALRELLSGSTTLAKLGLSVKTGTVVWNQHKPILTSDSSKTLLLYNSNISKNNTIELLEFSNDEKKQYIQMVGSNLPVIVVNRGNGNSAYKLNYAFVDGSTTYLAENHLNVISSKLTGIERIELFQKILASFKNPKTDKFIKTFLGNNGLSKTELETVFPIYL</sequence>
<feature type="domain" description="Type II methyltransferase M.TaqI-like" evidence="8">
    <location>
        <begin position="88"/>
        <end position="204"/>
    </location>
</feature>
<dbReference type="InterPro" id="IPR029063">
    <property type="entry name" value="SAM-dependent_MTases_sf"/>
</dbReference>
<dbReference type="SUPFAM" id="SSF53335">
    <property type="entry name" value="S-adenosyl-L-methionine-dependent methyltransferases"/>
    <property type="match status" value="1"/>
</dbReference>
<organism evidence="9">
    <name type="scientific">viral metagenome</name>
    <dbReference type="NCBI Taxonomy" id="1070528"/>
    <lineage>
        <taxon>unclassified sequences</taxon>
        <taxon>metagenomes</taxon>
        <taxon>organismal metagenomes</taxon>
    </lineage>
</organism>
<keyword evidence="4" id="KW-0949">S-adenosyl-L-methionine</keyword>
<keyword evidence="6" id="KW-0238">DNA-binding</keyword>
<protein>
    <recommendedName>
        <fullName evidence="1">site-specific DNA-methyltransferase (adenine-specific)</fullName>
        <ecNumber evidence="1">2.1.1.72</ecNumber>
    </recommendedName>
</protein>
<dbReference type="InterPro" id="IPR050953">
    <property type="entry name" value="N4_N6_ade-DNA_methylase"/>
</dbReference>
<dbReference type="AlphaFoldDB" id="A0A6C0KGP9"/>
<name>A0A6C0KGP9_9ZZZZ</name>
<dbReference type="PRINTS" id="PR00507">
    <property type="entry name" value="N12N6MTFRASE"/>
</dbReference>
<dbReference type="EMBL" id="MN740890">
    <property type="protein sequence ID" value="QHU16809.1"/>
    <property type="molecule type" value="Genomic_DNA"/>
</dbReference>
<keyword evidence="5" id="KW-0680">Restriction system</keyword>
<evidence type="ECO:0000256" key="6">
    <source>
        <dbReference type="ARBA" id="ARBA00023125"/>
    </source>
</evidence>
<comment type="catalytic activity">
    <reaction evidence="7">
        <text>a 2'-deoxyadenosine in DNA + S-adenosyl-L-methionine = an N(6)-methyl-2'-deoxyadenosine in DNA + S-adenosyl-L-homocysteine + H(+)</text>
        <dbReference type="Rhea" id="RHEA:15197"/>
        <dbReference type="Rhea" id="RHEA-COMP:12418"/>
        <dbReference type="Rhea" id="RHEA-COMP:12419"/>
        <dbReference type="ChEBI" id="CHEBI:15378"/>
        <dbReference type="ChEBI" id="CHEBI:57856"/>
        <dbReference type="ChEBI" id="CHEBI:59789"/>
        <dbReference type="ChEBI" id="CHEBI:90615"/>
        <dbReference type="ChEBI" id="CHEBI:90616"/>
        <dbReference type="EC" id="2.1.1.72"/>
    </reaction>
</comment>
<evidence type="ECO:0000256" key="4">
    <source>
        <dbReference type="ARBA" id="ARBA00022691"/>
    </source>
</evidence>
<dbReference type="PANTHER" id="PTHR33841">
    <property type="entry name" value="DNA METHYLTRANSFERASE YEEA-RELATED"/>
    <property type="match status" value="1"/>
</dbReference>
<keyword evidence="3" id="KW-0808">Transferase</keyword>
<evidence type="ECO:0000256" key="1">
    <source>
        <dbReference type="ARBA" id="ARBA00011900"/>
    </source>
</evidence>
<evidence type="ECO:0000256" key="2">
    <source>
        <dbReference type="ARBA" id="ARBA00022603"/>
    </source>
</evidence>
<evidence type="ECO:0000259" key="8">
    <source>
        <dbReference type="Pfam" id="PF07669"/>
    </source>
</evidence>
<keyword evidence="2" id="KW-0489">Methyltransferase</keyword>
<reference evidence="9" key="1">
    <citation type="journal article" date="2020" name="Nature">
        <title>Giant virus diversity and host interactions through global metagenomics.</title>
        <authorList>
            <person name="Schulz F."/>
            <person name="Roux S."/>
            <person name="Paez-Espino D."/>
            <person name="Jungbluth S."/>
            <person name="Walsh D.A."/>
            <person name="Denef V.J."/>
            <person name="McMahon K.D."/>
            <person name="Konstantinidis K.T."/>
            <person name="Eloe-Fadrosh E.A."/>
            <person name="Kyrpides N.C."/>
            <person name="Woyke T."/>
        </authorList>
    </citation>
    <scope>NUCLEOTIDE SEQUENCE</scope>
    <source>
        <strain evidence="9">GVMAG-S-3300012000-53</strain>
    </source>
</reference>
<dbReference type="GO" id="GO:0009307">
    <property type="term" value="P:DNA restriction-modification system"/>
    <property type="evidence" value="ECO:0007669"/>
    <property type="project" value="UniProtKB-KW"/>
</dbReference>